<evidence type="ECO:0000256" key="6">
    <source>
        <dbReference type="ARBA" id="ARBA00023242"/>
    </source>
</evidence>
<keyword evidence="3" id="KW-0805">Transcription regulation</keyword>
<dbReference type="InterPro" id="IPR036291">
    <property type="entry name" value="NAD(P)-bd_dom_sf"/>
</dbReference>
<dbReference type="CDD" id="cd00067">
    <property type="entry name" value="GAL4"/>
    <property type="match status" value="1"/>
</dbReference>
<evidence type="ECO:0000256" key="5">
    <source>
        <dbReference type="ARBA" id="ARBA00023163"/>
    </source>
</evidence>
<dbReference type="PANTHER" id="PTHR36206">
    <property type="entry name" value="ASPERCRYPTIN BIOSYNTHESIS CLUSTER-SPECIFIC TRANSCRIPTION REGULATOR ATNN-RELATED"/>
    <property type="match status" value="1"/>
</dbReference>
<accession>A0ABR4CK66</accession>
<feature type="region of interest" description="Disordered" evidence="7">
    <location>
        <begin position="441"/>
        <end position="467"/>
    </location>
</feature>
<keyword evidence="10" id="KW-1185">Reference proteome</keyword>
<evidence type="ECO:0000313" key="10">
    <source>
        <dbReference type="Proteomes" id="UP001595075"/>
    </source>
</evidence>
<feature type="domain" description="Zn(2)-C6 fungal-type" evidence="8">
    <location>
        <begin position="17"/>
        <end position="45"/>
    </location>
</feature>
<feature type="compositionally biased region" description="Basic residues" evidence="7">
    <location>
        <begin position="443"/>
        <end position="454"/>
    </location>
</feature>
<dbReference type="PROSITE" id="PS50048">
    <property type="entry name" value="ZN2_CY6_FUNGAL_2"/>
    <property type="match status" value="1"/>
</dbReference>
<evidence type="ECO:0000313" key="9">
    <source>
        <dbReference type="EMBL" id="KAL2069623.1"/>
    </source>
</evidence>
<dbReference type="Gene3D" id="3.40.50.720">
    <property type="entry name" value="NAD(P)-binding Rossmann-like Domain"/>
    <property type="match status" value="1"/>
</dbReference>
<keyword evidence="5" id="KW-0804">Transcription</keyword>
<name>A0ABR4CK66_9HELO</name>
<evidence type="ECO:0000256" key="7">
    <source>
        <dbReference type="SAM" id="MobiDB-lite"/>
    </source>
</evidence>
<protein>
    <recommendedName>
        <fullName evidence="8">Zn(2)-C6 fungal-type domain-containing protein</fullName>
    </recommendedName>
</protein>
<dbReference type="PROSITE" id="PS00463">
    <property type="entry name" value="ZN2_CY6_FUNGAL_1"/>
    <property type="match status" value="1"/>
</dbReference>
<dbReference type="SMART" id="SM00066">
    <property type="entry name" value="GAL4"/>
    <property type="match status" value="1"/>
</dbReference>
<dbReference type="Pfam" id="PF00172">
    <property type="entry name" value="Zn_clus"/>
    <property type="match status" value="1"/>
</dbReference>
<dbReference type="EMBL" id="JAZHXI010000007">
    <property type="protein sequence ID" value="KAL2069623.1"/>
    <property type="molecule type" value="Genomic_DNA"/>
</dbReference>
<evidence type="ECO:0000259" key="8">
    <source>
        <dbReference type="PROSITE" id="PS50048"/>
    </source>
</evidence>
<dbReference type="InterPro" id="IPR052360">
    <property type="entry name" value="Transcr_Regulatory_Proteins"/>
</dbReference>
<dbReference type="InterPro" id="IPR001138">
    <property type="entry name" value="Zn2Cys6_DnaBD"/>
</dbReference>
<keyword evidence="1" id="KW-0479">Metal-binding</keyword>
<dbReference type="PANTHER" id="PTHR36206:SF4">
    <property type="entry name" value="HYPOTHETICAL CONSERVED PROTEIN (EUROFUNG)-RELATED"/>
    <property type="match status" value="1"/>
</dbReference>
<evidence type="ECO:0000256" key="1">
    <source>
        <dbReference type="ARBA" id="ARBA00022723"/>
    </source>
</evidence>
<proteinExistence type="predicted"/>
<evidence type="ECO:0000256" key="4">
    <source>
        <dbReference type="ARBA" id="ARBA00023125"/>
    </source>
</evidence>
<evidence type="ECO:0000256" key="3">
    <source>
        <dbReference type="ARBA" id="ARBA00023015"/>
    </source>
</evidence>
<keyword evidence="2" id="KW-0862">Zinc</keyword>
<keyword evidence="4" id="KW-0238">DNA-binding</keyword>
<dbReference type="SUPFAM" id="SSF57701">
    <property type="entry name" value="Zn2/Cys6 DNA-binding domain"/>
    <property type="match status" value="1"/>
</dbReference>
<evidence type="ECO:0000256" key="2">
    <source>
        <dbReference type="ARBA" id="ARBA00022833"/>
    </source>
</evidence>
<comment type="caution">
    <text evidence="9">The sequence shown here is derived from an EMBL/GenBank/DDBJ whole genome shotgun (WGS) entry which is preliminary data.</text>
</comment>
<dbReference type="InterPro" id="IPR016040">
    <property type="entry name" value="NAD(P)-bd_dom"/>
</dbReference>
<gene>
    <name evidence="9" type="ORF">VTL71DRAFT_14302</name>
</gene>
<dbReference type="Pfam" id="PF13460">
    <property type="entry name" value="NAD_binding_10"/>
    <property type="match status" value="1"/>
</dbReference>
<reference evidence="9 10" key="1">
    <citation type="journal article" date="2024" name="Commun. Biol.">
        <title>Comparative genomic analysis of thermophilic fungi reveals convergent evolutionary adaptations and gene losses.</title>
        <authorList>
            <person name="Steindorff A.S."/>
            <person name="Aguilar-Pontes M.V."/>
            <person name="Robinson A.J."/>
            <person name="Andreopoulos B."/>
            <person name="LaButti K."/>
            <person name="Kuo A."/>
            <person name="Mondo S."/>
            <person name="Riley R."/>
            <person name="Otillar R."/>
            <person name="Haridas S."/>
            <person name="Lipzen A."/>
            <person name="Grimwood J."/>
            <person name="Schmutz J."/>
            <person name="Clum A."/>
            <person name="Reid I.D."/>
            <person name="Moisan M.C."/>
            <person name="Butler G."/>
            <person name="Nguyen T.T.M."/>
            <person name="Dewar K."/>
            <person name="Conant G."/>
            <person name="Drula E."/>
            <person name="Henrissat B."/>
            <person name="Hansel C."/>
            <person name="Singer S."/>
            <person name="Hutchinson M.I."/>
            <person name="de Vries R.P."/>
            <person name="Natvig D.O."/>
            <person name="Powell A.J."/>
            <person name="Tsang A."/>
            <person name="Grigoriev I.V."/>
        </authorList>
    </citation>
    <scope>NUCLEOTIDE SEQUENCE [LARGE SCALE GENOMIC DNA]</scope>
    <source>
        <strain evidence="9 10">CBS 494.80</strain>
    </source>
</reference>
<keyword evidence="6" id="KW-0539">Nucleus</keyword>
<organism evidence="9 10">
    <name type="scientific">Oculimacula yallundae</name>
    <dbReference type="NCBI Taxonomy" id="86028"/>
    <lineage>
        <taxon>Eukaryota</taxon>
        <taxon>Fungi</taxon>
        <taxon>Dikarya</taxon>
        <taxon>Ascomycota</taxon>
        <taxon>Pezizomycotina</taxon>
        <taxon>Leotiomycetes</taxon>
        <taxon>Helotiales</taxon>
        <taxon>Ploettnerulaceae</taxon>
        <taxon>Oculimacula</taxon>
    </lineage>
</organism>
<dbReference type="Gene3D" id="4.10.240.10">
    <property type="entry name" value="Zn(2)-C6 fungal-type DNA-binding domain"/>
    <property type="match status" value="1"/>
</dbReference>
<sequence>MAIIKRKIASKPKVKTGCKTCRIRKVKCDENKPSCKKCLSTGRKCDGYDSPFKAVTIQELSSICACAVDPDSELIRSTAAVIRNTSQLVDIDLLNRYFSTKTLFDVTLDCKEEARQISLASLTDPSVRQAVSSLKTLRENLQIAGDGPISLAQPTRSFQYGLQQYSMALGGLATNLLSPNPEGVRSALLCCQIFISIEQVQKNYSAMIQHIIRGLRIMHECRARPCFTAMNEFVVAHDDQLPLLDVFIVKLFIAPCKFADLSTAATDRSVSTESACSPSSHRQYALSHELRTIAPDVHTDLKRIATMTLEFLSKVSRAKPGELAIHLRSEKAVLLDNLQTWLNSLERVQTEIGCIIPEPLSVSFLRLLNLILEIILLGTLDSLPNDFDTARLQAANTRLQQLADEVTKRCQQLILRSNHRISICFFVSELTAASNKTQGVHISRAHGRQASKGRGRTEPANQHQPILRPPPFSPNMVVFWRVYEVYITTCIPLLLSRSNLSTYLLARVTQQRLQQQALSLRTMHFLLLGASGRTGQHVVSELLSQGHTAVALVRTAKSITPHNGLTIVAGSPLSKADIRSAFVASPILPTAAIITLNTVRKTESPFAAQLSPPRFLADSCANACEVLEQAGVRRIVVMSTAGAGDSWANLPMLSKAFMGWTNVKYALADHNLVDKEIRMREMDWTLVRASKLQFDTGKTTDADMEIRTLGSEGNGMSLTDSVTVASVARFLLKVAVEGLFIKSAVVVAN</sequence>
<dbReference type="Proteomes" id="UP001595075">
    <property type="component" value="Unassembled WGS sequence"/>
</dbReference>
<dbReference type="SUPFAM" id="SSF51735">
    <property type="entry name" value="NAD(P)-binding Rossmann-fold domains"/>
    <property type="match status" value="1"/>
</dbReference>
<dbReference type="InterPro" id="IPR036864">
    <property type="entry name" value="Zn2-C6_fun-type_DNA-bd_sf"/>
</dbReference>